<dbReference type="Proteomes" id="UP000318709">
    <property type="component" value="Chromosome"/>
</dbReference>
<dbReference type="HAMAP" id="MF_00328">
    <property type="entry name" value="Guanylate_kinase"/>
    <property type="match status" value="1"/>
</dbReference>
<comment type="catalytic activity">
    <reaction evidence="9">
        <text>GMP + ATP = GDP + ADP</text>
        <dbReference type="Rhea" id="RHEA:20780"/>
        <dbReference type="ChEBI" id="CHEBI:30616"/>
        <dbReference type="ChEBI" id="CHEBI:58115"/>
        <dbReference type="ChEBI" id="CHEBI:58189"/>
        <dbReference type="ChEBI" id="CHEBI:456216"/>
        <dbReference type="EC" id="2.7.4.8"/>
    </reaction>
</comment>
<keyword evidence="4 9" id="KW-0808">Transferase</keyword>
<keyword evidence="9" id="KW-0963">Cytoplasm</keyword>
<dbReference type="EMBL" id="CP038231">
    <property type="protein sequence ID" value="QDH13554.1"/>
    <property type="molecule type" value="Genomic_DNA"/>
</dbReference>
<evidence type="ECO:0000256" key="7">
    <source>
        <dbReference type="ARBA" id="ARBA00022840"/>
    </source>
</evidence>
<gene>
    <name evidence="9" type="primary">gmk</name>
    <name evidence="11" type="ORF">E3E12_04360</name>
</gene>
<sequence>MTPTAFAAPLTTLSLHPTQGGSSEGGHVEAARSLTRRGVVYVISAPSGAGKSTIAAALRAKDPADIFTSVSVTTRKPRPGEVEGRDYFFRDMATFEKMAADGELLEWATVFGNGYGTPRAPVLKALSEGHDVILDIDWQGFRHVSKALPGDVVSVFILPPSLEELRRRLVGRNTDSMATIEKRMGKALAEISHWREFGHVIVNDDLDHAIAKAQAILVAARQAVGRRPDVAALVNSFASGAAATGLPS</sequence>
<keyword evidence="12" id="KW-1185">Reference proteome</keyword>
<feature type="binding site" evidence="9">
    <location>
        <begin position="45"/>
        <end position="52"/>
    </location>
    <ligand>
        <name>ATP</name>
        <dbReference type="ChEBI" id="CHEBI:30616"/>
    </ligand>
</feature>
<dbReference type="NCBIfam" id="TIGR03263">
    <property type="entry name" value="guanyl_kin"/>
    <property type="match status" value="1"/>
</dbReference>
<keyword evidence="5 9" id="KW-0547">Nucleotide-binding</keyword>
<dbReference type="OrthoDB" id="9808150at2"/>
<keyword evidence="7 9" id="KW-0067">ATP-binding</keyword>
<dbReference type="EC" id="2.7.4.8" evidence="2 9"/>
<dbReference type="InterPro" id="IPR008145">
    <property type="entry name" value="GK/Ca_channel_bsu"/>
</dbReference>
<organism evidence="11 12">
    <name type="scientific">Formicincola oecophyllae</name>
    <dbReference type="NCBI Taxonomy" id="2558361"/>
    <lineage>
        <taxon>Bacteria</taxon>
        <taxon>Pseudomonadati</taxon>
        <taxon>Pseudomonadota</taxon>
        <taxon>Alphaproteobacteria</taxon>
        <taxon>Acetobacterales</taxon>
        <taxon>Acetobacteraceae</taxon>
        <taxon>Formicincola</taxon>
    </lineage>
</organism>
<dbReference type="SUPFAM" id="SSF52540">
    <property type="entry name" value="P-loop containing nucleoside triphosphate hydrolases"/>
    <property type="match status" value="1"/>
</dbReference>
<dbReference type="PROSITE" id="PS50052">
    <property type="entry name" value="GUANYLATE_KINASE_2"/>
    <property type="match status" value="1"/>
</dbReference>
<keyword evidence="6 9" id="KW-0418">Kinase</keyword>
<evidence type="ECO:0000313" key="11">
    <source>
        <dbReference type="EMBL" id="QDH13554.1"/>
    </source>
</evidence>
<dbReference type="AlphaFoldDB" id="A0A4Y6U8N4"/>
<dbReference type="FunFam" id="3.30.63.10:FF:000002">
    <property type="entry name" value="Guanylate kinase 1"/>
    <property type="match status" value="1"/>
</dbReference>
<evidence type="ECO:0000256" key="3">
    <source>
        <dbReference type="ARBA" id="ARBA00016296"/>
    </source>
</evidence>
<evidence type="ECO:0000256" key="6">
    <source>
        <dbReference type="ARBA" id="ARBA00022777"/>
    </source>
</evidence>
<dbReference type="InterPro" id="IPR017665">
    <property type="entry name" value="Guanylate_kinase"/>
</dbReference>
<dbReference type="GO" id="GO:0005829">
    <property type="term" value="C:cytosol"/>
    <property type="evidence" value="ECO:0007669"/>
    <property type="project" value="TreeGrafter"/>
</dbReference>
<proteinExistence type="inferred from homology"/>
<dbReference type="PANTHER" id="PTHR23117:SF13">
    <property type="entry name" value="GUANYLATE KINASE"/>
    <property type="match status" value="1"/>
</dbReference>
<dbReference type="Gene3D" id="3.40.50.300">
    <property type="entry name" value="P-loop containing nucleotide triphosphate hydrolases"/>
    <property type="match status" value="2"/>
</dbReference>
<dbReference type="CDD" id="cd00071">
    <property type="entry name" value="GMPK"/>
    <property type="match status" value="1"/>
</dbReference>
<dbReference type="Gene3D" id="3.30.63.10">
    <property type="entry name" value="Guanylate Kinase phosphate binding domain"/>
    <property type="match status" value="1"/>
</dbReference>
<accession>A0A4Y6U8N4</accession>
<feature type="domain" description="Guanylate kinase-like" evidence="10">
    <location>
        <begin position="38"/>
        <end position="218"/>
    </location>
</feature>
<dbReference type="PROSITE" id="PS00856">
    <property type="entry name" value="GUANYLATE_KINASE_1"/>
    <property type="match status" value="1"/>
</dbReference>
<evidence type="ECO:0000256" key="5">
    <source>
        <dbReference type="ARBA" id="ARBA00022741"/>
    </source>
</evidence>
<dbReference type="KEGG" id="swf:E3E12_04360"/>
<evidence type="ECO:0000256" key="9">
    <source>
        <dbReference type="HAMAP-Rule" id="MF_00328"/>
    </source>
</evidence>
<dbReference type="Pfam" id="PF00625">
    <property type="entry name" value="Guanylate_kin"/>
    <property type="match status" value="1"/>
</dbReference>
<name>A0A4Y6U8N4_9PROT</name>
<reference evidence="11 12" key="1">
    <citation type="submission" date="2019-03" db="EMBL/GenBank/DDBJ databases">
        <title>The complete genome sequence of Swingsia_sp. F3b2 LMG30590(T).</title>
        <authorList>
            <person name="Chua K.-O."/>
            <person name="Chan K.-G."/>
            <person name="See-Too W.-S."/>
        </authorList>
    </citation>
    <scope>NUCLEOTIDE SEQUENCE [LARGE SCALE GENOMIC DNA]</scope>
    <source>
        <strain evidence="11 12">F3b2</strain>
    </source>
</reference>
<dbReference type="GO" id="GO:0005524">
    <property type="term" value="F:ATP binding"/>
    <property type="evidence" value="ECO:0007669"/>
    <property type="project" value="UniProtKB-UniRule"/>
</dbReference>
<comment type="similarity">
    <text evidence="1 9">Belongs to the guanylate kinase family.</text>
</comment>
<dbReference type="GO" id="GO:0004385">
    <property type="term" value="F:GMP kinase activity"/>
    <property type="evidence" value="ECO:0007669"/>
    <property type="project" value="UniProtKB-UniRule"/>
</dbReference>
<evidence type="ECO:0000259" key="10">
    <source>
        <dbReference type="PROSITE" id="PS50052"/>
    </source>
</evidence>
<evidence type="ECO:0000313" key="12">
    <source>
        <dbReference type="Proteomes" id="UP000318709"/>
    </source>
</evidence>
<evidence type="ECO:0000256" key="8">
    <source>
        <dbReference type="ARBA" id="ARBA00030128"/>
    </source>
</evidence>
<protein>
    <recommendedName>
        <fullName evidence="3 9">Guanylate kinase</fullName>
        <ecNumber evidence="2 9">2.7.4.8</ecNumber>
    </recommendedName>
    <alternativeName>
        <fullName evidence="8 9">GMP kinase</fullName>
    </alternativeName>
</protein>
<comment type="function">
    <text evidence="9">Essential for recycling GMP and indirectly, cGMP.</text>
</comment>
<dbReference type="InterPro" id="IPR020590">
    <property type="entry name" value="Guanylate_kinase_CS"/>
</dbReference>
<dbReference type="InterPro" id="IPR027417">
    <property type="entry name" value="P-loop_NTPase"/>
</dbReference>
<evidence type="ECO:0000256" key="4">
    <source>
        <dbReference type="ARBA" id="ARBA00022679"/>
    </source>
</evidence>
<comment type="subcellular location">
    <subcellularLocation>
        <location evidence="9">Cytoplasm</location>
    </subcellularLocation>
</comment>
<dbReference type="SMART" id="SM00072">
    <property type="entry name" value="GuKc"/>
    <property type="match status" value="1"/>
</dbReference>
<evidence type="ECO:0000256" key="2">
    <source>
        <dbReference type="ARBA" id="ARBA00012961"/>
    </source>
</evidence>
<evidence type="ECO:0000256" key="1">
    <source>
        <dbReference type="ARBA" id="ARBA00005790"/>
    </source>
</evidence>
<dbReference type="PANTHER" id="PTHR23117">
    <property type="entry name" value="GUANYLATE KINASE-RELATED"/>
    <property type="match status" value="1"/>
</dbReference>
<dbReference type="InterPro" id="IPR008144">
    <property type="entry name" value="Guanylate_kin-like_dom"/>
</dbReference>
<dbReference type="RefSeq" id="WP_141443262.1">
    <property type="nucleotide sequence ID" value="NZ_CP038231.1"/>
</dbReference>